<evidence type="ECO:0000256" key="1">
    <source>
        <dbReference type="SAM" id="Phobius"/>
    </source>
</evidence>
<keyword evidence="1" id="KW-0472">Membrane</keyword>
<dbReference type="EMBL" id="WEGH01000002">
    <property type="protein sequence ID" value="MQY05542.1"/>
    <property type="molecule type" value="Genomic_DNA"/>
</dbReference>
<proteinExistence type="predicted"/>
<comment type="caution">
    <text evidence="2">The sequence shown here is derived from an EMBL/GenBank/DDBJ whole genome shotgun (WGS) entry which is preliminary data.</text>
</comment>
<feature type="transmembrane region" description="Helical" evidence="1">
    <location>
        <begin position="27"/>
        <end position="49"/>
    </location>
</feature>
<feature type="transmembrane region" description="Helical" evidence="1">
    <location>
        <begin position="154"/>
        <end position="177"/>
    </location>
</feature>
<feature type="transmembrane region" description="Helical" evidence="1">
    <location>
        <begin position="102"/>
        <end position="124"/>
    </location>
</feature>
<keyword evidence="1" id="KW-1133">Transmembrane helix</keyword>
<name>A0A7K0BXG2_9ACTN</name>
<protein>
    <submittedName>
        <fullName evidence="2">Uncharacterized protein</fullName>
    </submittedName>
</protein>
<dbReference type="AlphaFoldDB" id="A0A7K0BXG2"/>
<sequence length="179" mass="18471">MSQPFGPAWGAPPPGPYAPVRQDRAPVWPGLVVAGAALLLLVAVLLPWVRVTAGIAGRQVADESVNGLGDGVTWGWPTLLCALAAGALGVTGAVLRSGRLAGAAIIPGVLALGSLLAVALRLQYTEERALHMDPRIPQALQDLLGRQIHVSLDIGWFLALLMTLVVIGGGVAAFATARR</sequence>
<keyword evidence="3" id="KW-1185">Reference proteome</keyword>
<keyword evidence="1" id="KW-0812">Transmembrane</keyword>
<dbReference type="Proteomes" id="UP000487268">
    <property type="component" value="Unassembled WGS sequence"/>
</dbReference>
<reference evidence="2 3" key="1">
    <citation type="submission" date="2019-10" db="EMBL/GenBank/DDBJ databases">
        <title>Actinomadura rubteroloni sp. nov. and Actinomadura macrotermitis sp. nov., isolated from the gut of fungus growing-termite Macrotermes natalensis.</title>
        <authorList>
            <person name="Benndorf R."/>
            <person name="Martin K."/>
            <person name="Kuefner M."/>
            <person name="De Beer W."/>
            <person name="Kaster A.-K."/>
            <person name="Vollmers J."/>
            <person name="Poulsen M."/>
            <person name="Beemelmanns C."/>
        </authorList>
    </citation>
    <scope>NUCLEOTIDE SEQUENCE [LARGE SCALE GENOMIC DNA]</scope>
    <source>
        <strain evidence="2 3">RB68</strain>
    </source>
</reference>
<accession>A0A7K0BXG2</accession>
<evidence type="ECO:0000313" key="3">
    <source>
        <dbReference type="Proteomes" id="UP000487268"/>
    </source>
</evidence>
<evidence type="ECO:0000313" key="2">
    <source>
        <dbReference type="EMBL" id="MQY05542.1"/>
    </source>
</evidence>
<feature type="transmembrane region" description="Helical" evidence="1">
    <location>
        <begin position="74"/>
        <end position="95"/>
    </location>
</feature>
<gene>
    <name evidence="2" type="ORF">ACRB68_36190</name>
</gene>
<dbReference type="RefSeq" id="WP_153533633.1">
    <property type="nucleotide sequence ID" value="NZ_WEGH01000002.1"/>
</dbReference>
<dbReference type="OrthoDB" id="9972520at2"/>
<organism evidence="2 3">
    <name type="scientific">Actinomadura macrotermitis</name>
    <dbReference type="NCBI Taxonomy" id="2585200"/>
    <lineage>
        <taxon>Bacteria</taxon>
        <taxon>Bacillati</taxon>
        <taxon>Actinomycetota</taxon>
        <taxon>Actinomycetes</taxon>
        <taxon>Streptosporangiales</taxon>
        <taxon>Thermomonosporaceae</taxon>
        <taxon>Actinomadura</taxon>
    </lineage>
</organism>